<dbReference type="AlphaFoldDB" id="A0A0F9W0V6"/>
<proteinExistence type="predicted"/>
<reference evidence="1" key="1">
    <citation type="journal article" date="2015" name="Nature">
        <title>Complex archaea that bridge the gap between prokaryotes and eukaryotes.</title>
        <authorList>
            <person name="Spang A."/>
            <person name="Saw J.H."/>
            <person name="Jorgensen S.L."/>
            <person name="Zaremba-Niedzwiedzka K."/>
            <person name="Martijn J."/>
            <person name="Lind A.E."/>
            <person name="van Eijk R."/>
            <person name="Schleper C."/>
            <person name="Guy L."/>
            <person name="Ettema T.J."/>
        </authorList>
    </citation>
    <scope>NUCLEOTIDE SEQUENCE</scope>
</reference>
<protein>
    <submittedName>
        <fullName evidence="1">Uncharacterized protein</fullName>
    </submittedName>
</protein>
<gene>
    <name evidence="1" type="ORF">LCGC14_0417890</name>
</gene>
<evidence type="ECO:0000313" key="1">
    <source>
        <dbReference type="EMBL" id="KKN71723.1"/>
    </source>
</evidence>
<comment type="caution">
    <text evidence="1">The sequence shown here is derived from an EMBL/GenBank/DDBJ whole genome shotgun (WGS) entry which is preliminary data.</text>
</comment>
<dbReference type="EMBL" id="LAZR01000377">
    <property type="protein sequence ID" value="KKN71723.1"/>
    <property type="molecule type" value="Genomic_DNA"/>
</dbReference>
<organism evidence="1">
    <name type="scientific">marine sediment metagenome</name>
    <dbReference type="NCBI Taxonomy" id="412755"/>
    <lineage>
        <taxon>unclassified sequences</taxon>
        <taxon>metagenomes</taxon>
        <taxon>ecological metagenomes</taxon>
    </lineage>
</organism>
<name>A0A0F9W0V6_9ZZZZ</name>
<accession>A0A0F9W0V6</accession>
<sequence length="96" mass="11365">MTIEQAIEKAIEGGWKPKVHRHYSLSQEKDYRDMWEAYTLLDTSFWQSLGKAMGWGKTGLGQYKKFNSDYQWQHHWHSLIDFLSDGGSIEDYFKSL</sequence>